<sequence length="317" mass="33880">MAFHISGKIGVPVGIALLLLGVGITVSAFGNFEDAEDIEAFKSEPGTEFVQEFIEKEDDGGSAGWYLMIQGEYFVNNNNDNIIDACEGLNITITDSQGNDMNSTAGTIYCEPDNRKMTGLDKDNVDINDGWMIVGIVCDTQDDAEMNGYWETTNGEDGSESEKWVETDESDRCMIGESYTISSNQEMILFDRHTQEELEEEGFWELVCGLCCSCLALILVVVSVISGFSMNPSTSAITTMEFSGGSVAPIPTDGSAVTVPGTVPSAVFGAGPAAQITDTPASDDDAEEIQSAADSLKAQFLAGTPDKVEDAGEPEKE</sequence>
<keyword evidence="1" id="KW-1133">Transmembrane helix</keyword>
<proteinExistence type="predicted"/>
<reference evidence="2" key="1">
    <citation type="journal article" date="2014" name="Genome Biol. Evol.">
        <title>Pangenome evidence for extensive interdomain horizontal transfer affecting lineage core and shell genes in uncultured planktonic thaumarchaeota and euryarchaeota.</title>
        <authorList>
            <person name="Deschamps P."/>
            <person name="Zivanovic Y."/>
            <person name="Moreira D."/>
            <person name="Rodriguez-Valera F."/>
            <person name="Lopez-Garcia P."/>
        </authorList>
    </citation>
    <scope>NUCLEOTIDE SEQUENCE</scope>
</reference>
<feature type="transmembrane region" description="Helical" evidence="1">
    <location>
        <begin position="202"/>
        <end position="225"/>
    </location>
</feature>
<dbReference type="EMBL" id="KF900366">
    <property type="protein sequence ID" value="AIE92480.1"/>
    <property type="molecule type" value="Genomic_DNA"/>
</dbReference>
<name>A0A075FLS9_9EURY</name>
<keyword evidence="1" id="KW-0812">Transmembrane</keyword>
<organism evidence="2">
    <name type="scientific">uncultured marine group II/III euryarchaeote AD1000_23_G03</name>
    <dbReference type="NCBI Taxonomy" id="1457739"/>
    <lineage>
        <taxon>Archaea</taxon>
        <taxon>Methanobacteriati</taxon>
        <taxon>Methanobacteriota</taxon>
        <taxon>environmental samples</taxon>
    </lineage>
</organism>
<accession>A0A075FLS9</accession>
<keyword evidence="1" id="KW-0472">Membrane</keyword>
<evidence type="ECO:0000256" key="1">
    <source>
        <dbReference type="SAM" id="Phobius"/>
    </source>
</evidence>
<evidence type="ECO:0000313" key="2">
    <source>
        <dbReference type="EMBL" id="AIE92480.1"/>
    </source>
</evidence>
<dbReference type="AlphaFoldDB" id="A0A075FLS9"/>
<protein>
    <submittedName>
        <fullName evidence="2">Uncharacterized protein</fullName>
    </submittedName>
</protein>